<dbReference type="AlphaFoldDB" id="A0A2K3K743"/>
<name>A0A2K3K743_TRIPR</name>
<feature type="non-terminal residue" evidence="1">
    <location>
        <position position="1"/>
    </location>
</feature>
<protein>
    <submittedName>
        <fullName evidence="1">Uncharacterized protein</fullName>
    </submittedName>
</protein>
<reference evidence="1 2" key="1">
    <citation type="journal article" date="2014" name="Am. J. Bot.">
        <title>Genome assembly and annotation for red clover (Trifolium pratense; Fabaceae).</title>
        <authorList>
            <person name="Istvanek J."/>
            <person name="Jaros M."/>
            <person name="Krenek A."/>
            <person name="Repkova J."/>
        </authorList>
    </citation>
    <scope>NUCLEOTIDE SEQUENCE [LARGE SCALE GENOMIC DNA]</scope>
    <source>
        <strain evidence="2">cv. Tatra</strain>
        <tissue evidence="1">Young leaves</tissue>
    </source>
</reference>
<evidence type="ECO:0000313" key="2">
    <source>
        <dbReference type="Proteomes" id="UP000236291"/>
    </source>
</evidence>
<accession>A0A2K3K743</accession>
<dbReference type="Proteomes" id="UP000236291">
    <property type="component" value="Unassembled WGS sequence"/>
</dbReference>
<dbReference type="EMBL" id="ASHM01145736">
    <property type="protein sequence ID" value="PNX62110.1"/>
    <property type="molecule type" value="Genomic_DNA"/>
</dbReference>
<organism evidence="1 2">
    <name type="scientific">Trifolium pratense</name>
    <name type="common">Red clover</name>
    <dbReference type="NCBI Taxonomy" id="57577"/>
    <lineage>
        <taxon>Eukaryota</taxon>
        <taxon>Viridiplantae</taxon>
        <taxon>Streptophyta</taxon>
        <taxon>Embryophyta</taxon>
        <taxon>Tracheophyta</taxon>
        <taxon>Spermatophyta</taxon>
        <taxon>Magnoliopsida</taxon>
        <taxon>eudicotyledons</taxon>
        <taxon>Gunneridae</taxon>
        <taxon>Pentapetalae</taxon>
        <taxon>rosids</taxon>
        <taxon>fabids</taxon>
        <taxon>Fabales</taxon>
        <taxon>Fabaceae</taxon>
        <taxon>Papilionoideae</taxon>
        <taxon>50 kb inversion clade</taxon>
        <taxon>NPAAA clade</taxon>
        <taxon>Hologalegina</taxon>
        <taxon>IRL clade</taxon>
        <taxon>Trifolieae</taxon>
        <taxon>Trifolium</taxon>
    </lineage>
</organism>
<comment type="caution">
    <text evidence="1">The sequence shown here is derived from an EMBL/GenBank/DDBJ whole genome shotgun (WGS) entry which is preliminary data.</text>
</comment>
<evidence type="ECO:0000313" key="1">
    <source>
        <dbReference type="EMBL" id="PNX62110.1"/>
    </source>
</evidence>
<proteinExistence type="predicted"/>
<reference evidence="1 2" key="2">
    <citation type="journal article" date="2017" name="Front. Plant Sci.">
        <title>Gene Classification and Mining of Molecular Markers Useful in Red Clover (Trifolium pratense) Breeding.</title>
        <authorList>
            <person name="Istvanek J."/>
            <person name="Dluhosova J."/>
            <person name="Dluhos P."/>
            <person name="Patkova L."/>
            <person name="Nedelnik J."/>
            <person name="Repkova J."/>
        </authorList>
    </citation>
    <scope>NUCLEOTIDE SEQUENCE [LARGE SCALE GENOMIC DNA]</scope>
    <source>
        <strain evidence="2">cv. Tatra</strain>
        <tissue evidence="1">Young leaves</tissue>
    </source>
</reference>
<sequence length="40" mass="4604">RGSTFCYCSSVFCDSERLYLLDPETHWIASSTSTEWSIKP</sequence>
<gene>
    <name evidence="1" type="ORF">L195_g060995</name>
</gene>